<organism evidence="1 2">
    <name type="scientific">Dunaliella salina</name>
    <name type="common">Green alga</name>
    <name type="synonym">Protococcus salinus</name>
    <dbReference type="NCBI Taxonomy" id="3046"/>
    <lineage>
        <taxon>Eukaryota</taxon>
        <taxon>Viridiplantae</taxon>
        <taxon>Chlorophyta</taxon>
        <taxon>core chlorophytes</taxon>
        <taxon>Chlorophyceae</taxon>
        <taxon>CS clade</taxon>
        <taxon>Chlamydomonadales</taxon>
        <taxon>Dunaliellaceae</taxon>
        <taxon>Dunaliella</taxon>
    </lineage>
</organism>
<accession>A0ABQ7FU96</accession>
<dbReference type="Proteomes" id="UP000815325">
    <property type="component" value="Unassembled WGS sequence"/>
</dbReference>
<evidence type="ECO:0000313" key="1">
    <source>
        <dbReference type="EMBL" id="KAF5825955.1"/>
    </source>
</evidence>
<name>A0ABQ7FU96_DUNSA</name>
<dbReference type="EMBL" id="MU071601">
    <property type="protein sequence ID" value="KAF5825955.1"/>
    <property type="molecule type" value="Genomic_DNA"/>
</dbReference>
<sequence length="184" mass="19120">MAAPLALQTGGEKAHHLLRDSAMDDTSCCAPARTELYHLDLHNDSARQHCRGCLLEATEGMHVQMSLSVGNICSFSNWPGIRPCVWGGGRAKPPEGVAVSSIVAVMGGAGVRVCVGACTHMCTTACVYAGGSEAEGEGAGEVGHQRVPQVPDVQSKPNAQLQVSVNSAACVQPNPEPTPFIFIG</sequence>
<reference evidence="1" key="1">
    <citation type="submission" date="2017-08" db="EMBL/GenBank/DDBJ databases">
        <authorList>
            <person name="Polle J.E."/>
            <person name="Barry K."/>
            <person name="Cushman J."/>
            <person name="Schmutz J."/>
            <person name="Tran D."/>
            <person name="Hathwaick L.T."/>
            <person name="Yim W.C."/>
            <person name="Jenkins J."/>
            <person name="Mckie-Krisberg Z.M."/>
            <person name="Prochnik S."/>
            <person name="Lindquist E."/>
            <person name="Dockter R.B."/>
            <person name="Adam C."/>
            <person name="Molina H."/>
            <person name="Bunkerborg J."/>
            <person name="Jin E."/>
            <person name="Buchheim M."/>
            <person name="Magnuson J."/>
        </authorList>
    </citation>
    <scope>NUCLEOTIDE SEQUENCE</scope>
    <source>
        <strain evidence="1">CCAP 19/18</strain>
    </source>
</reference>
<comment type="caution">
    <text evidence="1">The sequence shown here is derived from an EMBL/GenBank/DDBJ whole genome shotgun (WGS) entry which is preliminary data.</text>
</comment>
<evidence type="ECO:0000313" key="2">
    <source>
        <dbReference type="Proteomes" id="UP000815325"/>
    </source>
</evidence>
<gene>
    <name evidence="1" type="ORF">DUNSADRAFT_5674</name>
</gene>
<protein>
    <recommendedName>
        <fullName evidence="3">Encoded protein</fullName>
    </recommendedName>
</protein>
<proteinExistence type="predicted"/>
<evidence type="ECO:0008006" key="3">
    <source>
        <dbReference type="Google" id="ProtNLM"/>
    </source>
</evidence>
<keyword evidence="2" id="KW-1185">Reference proteome</keyword>